<name>A0A5A5R6L6_MICAE</name>
<dbReference type="Proteomes" id="UP000323569">
    <property type="component" value="Unassembled WGS sequence"/>
</dbReference>
<sequence length="91" mass="10852">MIDLCVLCVWSGSFHSLALEECILEYILPTKPGRANFLPRLYFTFIQPTLDIHFRPRTIWLVHRRKASCDWVIIFGDVYCLLFLNYENQRN</sequence>
<proteinExistence type="predicted"/>
<dbReference type="EMBL" id="BHVO01000003">
    <property type="protein sequence ID" value="GCA68771.1"/>
    <property type="molecule type" value="Genomic_DNA"/>
</dbReference>
<gene>
    <name evidence="1" type="ORF">MiYa_00287</name>
</gene>
<comment type="caution">
    <text evidence="1">The sequence shown here is derived from an EMBL/GenBank/DDBJ whole genome shotgun (WGS) entry which is preliminary data.</text>
</comment>
<reference evidence="1 2" key="1">
    <citation type="submission" date="2018-09" db="EMBL/GenBank/DDBJ databases">
        <title>Evolutionary history of phycoerythrin pigmentation in the water bloom-forming cyanobacterium Microcystis aeruginosa.</title>
        <authorList>
            <person name="Tanabe Y."/>
            <person name="Tanabe Y."/>
            <person name="Yamaguchi H."/>
        </authorList>
    </citation>
    <scope>NUCLEOTIDE SEQUENCE [LARGE SCALE GENOMIC DNA]</scope>
    <source>
        <strain evidence="1 2">NIES-2519</strain>
    </source>
</reference>
<organism evidence="1 2">
    <name type="scientific">Microcystis aeruginosa NIES-2519</name>
    <dbReference type="NCBI Taxonomy" id="2303981"/>
    <lineage>
        <taxon>Bacteria</taxon>
        <taxon>Bacillati</taxon>
        <taxon>Cyanobacteriota</taxon>
        <taxon>Cyanophyceae</taxon>
        <taxon>Oscillatoriophycideae</taxon>
        <taxon>Chroococcales</taxon>
        <taxon>Microcystaceae</taxon>
        <taxon>Microcystis</taxon>
    </lineage>
</organism>
<accession>A0A5A5R6L6</accession>
<evidence type="ECO:0000313" key="1">
    <source>
        <dbReference type="EMBL" id="GCA68771.1"/>
    </source>
</evidence>
<dbReference type="AlphaFoldDB" id="A0A5A5R6L6"/>
<protein>
    <submittedName>
        <fullName evidence="1">Uncharacterized protein</fullName>
    </submittedName>
</protein>
<evidence type="ECO:0000313" key="2">
    <source>
        <dbReference type="Proteomes" id="UP000323569"/>
    </source>
</evidence>